<organism evidence="6 7">
    <name type="scientific">Pleurostoma richardsiae</name>
    <dbReference type="NCBI Taxonomy" id="41990"/>
    <lineage>
        <taxon>Eukaryota</taxon>
        <taxon>Fungi</taxon>
        <taxon>Dikarya</taxon>
        <taxon>Ascomycota</taxon>
        <taxon>Pezizomycotina</taxon>
        <taxon>Sordariomycetes</taxon>
        <taxon>Sordariomycetidae</taxon>
        <taxon>Calosphaeriales</taxon>
        <taxon>Pleurostomataceae</taxon>
        <taxon>Pleurostoma</taxon>
    </lineage>
</organism>
<dbReference type="PANTHER" id="PTHR15157:SF5">
    <property type="entry name" value="UV RADIATION RESISTANCE-ASSOCIATED GENE PROTEIN"/>
    <property type="match status" value="1"/>
</dbReference>
<dbReference type="InterPro" id="IPR040939">
    <property type="entry name" value="Vps38"/>
</dbReference>
<dbReference type="GO" id="GO:0035493">
    <property type="term" value="P:SNARE complex assembly"/>
    <property type="evidence" value="ECO:0007669"/>
    <property type="project" value="TreeGrafter"/>
</dbReference>
<keyword evidence="7" id="KW-1185">Reference proteome</keyword>
<dbReference type="AlphaFoldDB" id="A0AA38R6D6"/>
<comment type="caution">
    <text evidence="6">The sequence shown here is derived from an EMBL/GenBank/DDBJ whole genome shotgun (WGS) entry which is preliminary data.</text>
</comment>
<feature type="compositionally biased region" description="Basic and acidic residues" evidence="5">
    <location>
        <begin position="537"/>
        <end position="556"/>
    </location>
</feature>
<gene>
    <name evidence="6" type="ORF">NKR23_g9771</name>
</gene>
<evidence type="ECO:0000256" key="1">
    <source>
        <dbReference type="ARBA" id="ARBA00009574"/>
    </source>
</evidence>
<dbReference type="GO" id="GO:0000149">
    <property type="term" value="F:SNARE binding"/>
    <property type="evidence" value="ECO:0007669"/>
    <property type="project" value="TreeGrafter"/>
</dbReference>
<dbReference type="Pfam" id="PF17649">
    <property type="entry name" value="VPS38"/>
    <property type="match status" value="1"/>
</dbReference>
<proteinExistence type="inferred from homology"/>
<dbReference type="GO" id="GO:0034272">
    <property type="term" value="C:phosphatidylinositol 3-kinase complex, class III, type II"/>
    <property type="evidence" value="ECO:0007669"/>
    <property type="project" value="InterPro"/>
</dbReference>
<dbReference type="InterPro" id="IPR018791">
    <property type="entry name" value="UV_resistance/autophagy_Atg14"/>
</dbReference>
<accession>A0AA38R6D6</accession>
<sequence>MASETPRPLLLPQNRKLRHLRGIYLRNLSFTRPRGRTIDDAAINKSPGKLEALRETPQLHHALSTESLRPAGARRRSTNLANASPVTRQKRLEYTVDSKIADGFFTLHCEDEEDPIYISEVAERSTNFNFRFFELFQLAPSVTRSSQVTVKVWTKRQQGWSLLLEEEVDLRLLNFIGTLQNTHFPPNCLVFHLVDGVYTLELPSKTPPPKQGVPLPTSSYNMLMRLSTLDNSIQDALATQETLAAQISDIIAKNNEPSKVAEAEEKRDLATKYLAQQRRAVTTAQRRRDDLKESIAARRAAIASGREIQARAQRDVEHALEKLSAARTEHERTREGIRGQRRRICEDLSAIFAITPVPNGPPLSFQICGVPVPNSTYDSATLTGAGEDTLSAGLGYVALLASELQFYLGVPLPYPITAFGSRSSVRDDISVLADPQREFPLHIPRGGSRAQFRFDYGWFLLNKDVEALCNTQGLKVVDIRHTLPNLKYLLYVCSAGTDEVPERKRGGVRGLWAGRIKGRGLAEAADDAASNGGSRRGSADSELLSRQREELRRAIRENGPGGGARGPERSLSPLGLPFDEGDTKLTLRTKGLRENVVR</sequence>
<dbReference type="Pfam" id="PF10186">
    <property type="entry name" value="ATG14"/>
    <property type="match status" value="1"/>
</dbReference>
<evidence type="ECO:0000256" key="4">
    <source>
        <dbReference type="SAM" id="Coils"/>
    </source>
</evidence>
<dbReference type="GO" id="GO:0000323">
    <property type="term" value="C:lytic vacuole"/>
    <property type="evidence" value="ECO:0007669"/>
    <property type="project" value="TreeGrafter"/>
</dbReference>
<reference evidence="6" key="1">
    <citation type="submission" date="2022-07" db="EMBL/GenBank/DDBJ databases">
        <title>Fungi with potential for degradation of polypropylene.</title>
        <authorList>
            <person name="Gostincar C."/>
        </authorList>
    </citation>
    <scope>NUCLEOTIDE SEQUENCE</scope>
    <source>
        <strain evidence="6">EXF-13308</strain>
    </source>
</reference>
<evidence type="ECO:0000256" key="5">
    <source>
        <dbReference type="SAM" id="MobiDB-lite"/>
    </source>
</evidence>
<comment type="similarity">
    <text evidence="1">Belongs to the ATG14 family.</text>
</comment>
<dbReference type="GO" id="GO:0005768">
    <property type="term" value="C:endosome"/>
    <property type="evidence" value="ECO:0007669"/>
    <property type="project" value="TreeGrafter"/>
</dbReference>
<evidence type="ECO:0000313" key="7">
    <source>
        <dbReference type="Proteomes" id="UP001174694"/>
    </source>
</evidence>
<keyword evidence="3 4" id="KW-0175">Coiled coil</keyword>
<evidence type="ECO:0000256" key="2">
    <source>
        <dbReference type="ARBA" id="ARBA00013807"/>
    </source>
</evidence>
<protein>
    <recommendedName>
        <fullName evidence="2">Autophagy-related protein 14</fullName>
    </recommendedName>
</protein>
<feature type="region of interest" description="Disordered" evidence="5">
    <location>
        <begin position="523"/>
        <end position="598"/>
    </location>
</feature>
<feature type="coiled-coil region" evidence="4">
    <location>
        <begin position="274"/>
        <end position="329"/>
    </location>
</feature>
<dbReference type="EMBL" id="JANBVO010000039">
    <property type="protein sequence ID" value="KAJ9136542.1"/>
    <property type="molecule type" value="Genomic_DNA"/>
</dbReference>
<evidence type="ECO:0000256" key="3">
    <source>
        <dbReference type="ARBA" id="ARBA00023054"/>
    </source>
</evidence>
<name>A0AA38R6D6_9PEZI</name>
<dbReference type="Proteomes" id="UP001174694">
    <property type="component" value="Unassembled WGS sequence"/>
</dbReference>
<evidence type="ECO:0000313" key="6">
    <source>
        <dbReference type="EMBL" id="KAJ9136542.1"/>
    </source>
</evidence>
<dbReference type="PANTHER" id="PTHR15157">
    <property type="entry name" value="UV RADIATION RESISTANCE-ASSOCIATED GENE PROTEIN"/>
    <property type="match status" value="1"/>
</dbReference>
<feature type="compositionally biased region" description="Basic and acidic residues" evidence="5">
    <location>
        <begin position="581"/>
        <end position="598"/>
    </location>
</feature>